<proteinExistence type="inferred from homology"/>
<dbReference type="GO" id="GO:0035556">
    <property type="term" value="P:intracellular signal transduction"/>
    <property type="evidence" value="ECO:0007669"/>
    <property type="project" value="InterPro"/>
</dbReference>
<dbReference type="InterPro" id="IPR016555">
    <property type="entry name" value="PLipase_D_euk"/>
</dbReference>
<keyword evidence="9" id="KW-1185">Reference proteome</keyword>
<dbReference type="GO" id="GO:0004630">
    <property type="term" value="F:phospholipase D activity"/>
    <property type="evidence" value="ECO:0007669"/>
    <property type="project" value="UniProtKB-UniRule"/>
</dbReference>
<evidence type="ECO:0000256" key="6">
    <source>
        <dbReference type="SAM" id="MobiDB-lite"/>
    </source>
</evidence>
<dbReference type="PIRSF" id="PIRSF009376">
    <property type="entry name" value="Phospholipase_D_euk"/>
    <property type="match status" value="1"/>
</dbReference>
<comment type="catalytic activity">
    <reaction evidence="5">
        <text>a 1,2-diacyl-sn-glycero-3-phosphocholine + H2O = a 1,2-diacyl-sn-glycero-3-phosphate + choline + H(+)</text>
        <dbReference type="Rhea" id="RHEA:14445"/>
        <dbReference type="ChEBI" id="CHEBI:15354"/>
        <dbReference type="ChEBI" id="CHEBI:15377"/>
        <dbReference type="ChEBI" id="CHEBI:15378"/>
        <dbReference type="ChEBI" id="CHEBI:57643"/>
        <dbReference type="ChEBI" id="CHEBI:58608"/>
        <dbReference type="EC" id="3.1.4.4"/>
    </reaction>
</comment>
<feature type="domain" description="PLD phosphodiesterase" evidence="7">
    <location>
        <begin position="216"/>
        <end position="243"/>
    </location>
</feature>
<dbReference type="PANTHER" id="PTHR18896">
    <property type="entry name" value="PHOSPHOLIPASE D"/>
    <property type="match status" value="1"/>
</dbReference>
<keyword evidence="2 5" id="KW-0378">Hydrolase</keyword>
<protein>
    <recommendedName>
        <fullName evidence="5">Phospholipase</fullName>
        <ecNumber evidence="5">3.1.4.4</ecNumber>
    </recommendedName>
</protein>
<evidence type="ECO:0000259" key="7">
    <source>
        <dbReference type="PROSITE" id="PS50035"/>
    </source>
</evidence>
<feature type="domain" description="PLD phosphodiesterase" evidence="7">
    <location>
        <begin position="668"/>
        <end position="695"/>
    </location>
</feature>
<evidence type="ECO:0000256" key="3">
    <source>
        <dbReference type="ARBA" id="ARBA00022963"/>
    </source>
</evidence>
<evidence type="ECO:0000256" key="4">
    <source>
        <dbReference type="ARBA" id="ARBA00023098"/>
    </source>
</evidence>
<dbReference type="InterPro" id="IPR015679">
    <property type="entry name" value="PLipase_D_fam"/>
</dbReference>
<dbReference type="GO" id="GO:0009395">
    <property type="term" value="P:phospholipid catabolic process"/>
    <property type="evidence" value="ECO:0007669"/>
    <property type="project" value="TreeGrafter"/>
</dbReference>
<comment type="similarity">
    <text evidence="5">Belongs to the phospholipase D family.</text>
</comment>
<accession>A0A8H5F1I6</accession>
<keyword evidence="1" id="KW-0677">Repeat</keyword>
<dbReference type="PANTHER" id="PTHR18896:SF186">
    <property type="entry name" value="PHOSPHOLIPASE D"/>
    <property type="match status" value="1"/>
</dbReference>
<dbReference type="SUPFAM" id="SSF56024">
    <property type="entry name" value="Phospholipase D/nuclease"/>
    <property type="match status" value="2"/>
</dbReference>
<dbReference type="SMART" id="SM00155">
    <property type="entry name" value="PLDc"/>
    <property type="match status" value="2"/>
</dbReference>
<dbReference type="GO" id="GO:0006654">
    <property type="term" value="P:phosphatidic acid biosynthetic process"/>
    <property type="evidence" value="ECO:0007669"/>
    <property type="project" value="InterPro"/>
</dbReference>
<keyword evidence="3 5" id="KW-0442">Lipid degradation</keyword>
<dbReference type="AlphaFoldDB" id="A0A8H5F1I6"/>
<dbReference type="InterPro" id="IPR001736">
    <property type="entry name" value="PLipase_D/transphosphatidylase"/>
</dbReference>
<dbReference type="EMBL" id="JAACJK010000171">
    <property type="protein sequence ID" value="KAF5320171.1"/>
    <property type="molecule type" value="Genomic_DNA"/>
</dbReference>
<evidence type="ECO:0000256" key="1">
    <source>
        <dbReference type="ARBA" id="ARBA00022737"/>
    </source>
</evidence>
<evidence type="ECO:0000313" key="9">
    <source>
        <dbReference type="Proteomes" id="UP000541558"/>
    </source>
</evidence>
<sequence length="883" mass="101551">MSFFKTKLQELKNLHVPEDSPKHMSFINNFVKQSAKIVEHGRNELIGRLNPNRRHDEPHEKEQDEERAKIREGHRFKSFAGERGGNTVKWHVDGHDYMWALSEMLENAKEAIFILDWWLTPELYLRRPPAHFPEWRLDKILARKAKLGVKVYIIVYKEVTQTMNMSSKHTKVGGLPFLRLECPDLTKECQNYLEKLDPNITVMRHPDHIGAKDSVEFWSHHEKVVVVDNHWAAVGGLDLCFGRWDTHNHPLADVHPTDFSLTLFPGQDYNNARIMDFKDVYNYASNTLSILDSARMPWHDVHMTLTGSAVLDIVQHFVERWNEVKKRKYRDDEHFDWLALPHEPEAAPNEPVARHPHLNEWKRIGKTYKQRWHGSYHEEDRQYYQQPDNAACRVQVVRSVSDWSHGVLTEDSIQQAYIKLINEAEHFIYIENQFFISATEEGGIVKNLIAKALVDRIIRAAQEDKKFKVIVAIPELPGFAGDVKTETALRTILVAQYRTINRGGKSIYEKIRAAGYEPMDFIRFYHLRAYDRINSPAGFIKQIEDNSNVKFHEAQVAHARQYMSGDQYTYYAEDEAYKVVTVTIPQETTEGIVESDKSAPKVEAVPVPKTDEEAKAIVEKFEHGADNLRRDADVSDSVAQHLLDDTTTLLDEQWLGTPDEELNAYVSELLYIHSKLMIVDDRKVIMGSANINDRSQKGDGDSEIALVVEDNDMFDSTMDGQPYQVARFAATLRRKLFKEHLGLLPPQDCNKQYPKVTSFMRPAPHANVDETDSEQDALVADPLSEEGSNLWVGTARKNREIFTECFRPTPTNLVRSWEAYDAYVPKVKTGHVAPGIPLDRLKQKLNQVKGALVECPLDFLIDDKEFINGPAWIGLDPTLPIYI</sequence>
<comment type="caution">
    <text evidence="8">The sequence shown here is derived from an EMBL/GenBank/DDBJ whole genome shotgun (WGS) entry which is preliminary data.</text>
</comment>
<feature type="region of interest" description="Disordered" evidence="6">
    <location>
        <begin position="48"/>
        <end position="68"/>
    </location>
</feature>
<dbReference type="Gene3D" id="3.30.870.10">
    <property type="entry name" value="Endonuclease Chain A"/>
    <property type="match status" value="3"/>
</dbReference>
<dbReference type="CDD" id="cd09138">
    <property type="entry name" value="PLDc_vPLD1_2_yPLD_like_1"/>
    <property type="match status" value="1"/>
</dbReference>
<organism evidence="8 9">
    <name type="scientific">Ephemerocybe angulata</name>
    <dbReference type="NCBI Taxonomy" id="980116"/>
    <lineage>
        <taxon>Eukaryota</taxon>
        <taxon>Fungi</taxon>
        <taxon>Dikarya</taxon>
        <taxon>Basidiomycota</taxon>
        <taxon>Agaricomycotina</taxon>
        <taxon>Agaricomycetes</taxon>
        <taxon>Agaricomycetidae</taxon>
        <taxon>Agaricales</taxon>
        <taxon>Agaricineae</taxon>
        <taxon>Psathyrellaceae</taxon>
        <taxon>Ephemerocybe</taxon>
    </lineage>
</organism>
<dbReference type="PROSITE" id="PS50035">
    <property type="entry name" value="PLD"/>
    <property type="match status" value="2"/>
</dbReference>
<dbReference type="Proteomes" id="UP000541558">
    <property type="component" value="Unassembled WGS sequence"/>
</dbReference>
<keyword evidence="4" id="KW-0443">Lipid metabolism</keyword>
<dbReference type="InterPro" id="IPR025202">
    <property type="entry name" value="PLD-like_dom"/>
</dbReference>
<dbReference type="Pfam" id="PF13091">
    <property type="entry name" value="PLDc_2"/>
    <property type="match status" value="1"/>
</dbReference>
<dbReference type="Pfam" id="PF00614">
    <property type="entry name" value="PLDc"/>
    <property type="match status" value="1"/>
</dbReference>
<evidence type="ECO:0000256" key="5">
    <source>
        <dbReference type="PIRNR" id="PIRNR009376"/>
    </source>
</evidence>
<evidence type="ECO:0000256" key="2">
    <source>
        <dbReference type="ARBA" id="ARBA00022801"/>
    </source>
</evidence>
<dbReference type="CDD" id="cd09141">
    <property type="entry name" value="PLDc_vPLD1_2_yPLD_like_2"/>
    <property type="match status" value="1"/>
</dbReference>
<feature type="compositionally biased region" description="Basic and acidic residues" evidence="6">
    <location>
        <begin position="53"/>
        <end position="68"/>
    </location>
</feature>
<evidence type="ECO:0000313" key="8">
    <source>
        <dbReference type="EMBL" id="KAF5320171.1"/>
    </source>
</evidence>
<dbReference type="EC" id="3.1.4.4" evidence="5"/>
<dbReference type="OrthoDB" id="14911at2759"/>
<reference evidence="8 9" key="1">
    <citation type="journal article" date="2020" name="ISME J.">
        <title>Uncovering the hidden diversity of litter-decomposition mechanisms in mushroom-forming fungi.</title>
        <authorList>
            <person name="Floudas D."/>
            <person name="Bentzer J."/>
            <person name="Ahren D."/>
            <person name="Johansson T."/>
            <person name="Persson P."/>
            <person name="Tunlid A."/>
        </authorList>
    </citation>
    <scope>NUCLEOTIDE SEQUENCE [LARGE SCALE GENOMIC DNA]</scope>
    <source>
        <strain evidence="8 9">CBS 175.51</strain>
    </source>
</reference>
<name>A0A8H5F1I6_9AGAR</name>
<gene>
    <name evidence="8" type="ORF">D9611_010376</name>
</gene>